<gene>
    <name evidence="1" type="ORF">JKP88DRAFT_349274</name>
</gene>
<sequence length="267" mass="30022">MERAPPPAPTGLANYQDMMRMVFTSMAGRRLLPKEGWGLNRAIRDTAAPTVSVHVKRAPLKADSTSCTILHGLLEDSARRLVVKLTMEGDFTSVQERPLSLPPSLVSLYLNGFRGLRELDLVAFPQLDELPPGLRFLKLRNHDHPLPPLPDTLETLVLDNCTHHVANIPDSVRSLSLYWLPPNPAPPLPTRWPAHLERLMYWAKSDGAPMPVIKRLPPTLRELALNGCEVHASLPRTLQKVRLGRNFTQQLTFTGRVTVNSNDNWYF</sequence>
<name>A0A835YUX2_9STRA</name>
<proteinExistence type="predicted"/>
<evidence type="ECO:0000313" key="1">
    <source>
        <dbReference type="EMBL" id="KAG5181153.1"/>
    </source>
</evidence>
<reference evidence="1" key="1">
    <citation type="submission" date="2021-02" db="EMBL/GenBank/DDBJ databases">
        <title>First Annotated Genome of the Yellow-green Alga Tribonema minus.</title>
        <authorList>
            <person name="Mahan K.M."/>
        </authorList>
    </citation>
    <scope>NUCLEOTIDE SEQUENCE</scope>
    <source>
        <strain evidence="1">UTEX B ZZ1240</strain>
    </source>
</reference>
<dbReference type="EMBL" id="JAFCMP010000335">
    <property type="protein sequence ID" value="KAG5181153.1"/>
    <property type="molecule type" value="Genomic_DNA"/>
</dbReference>
<protein>
    <submittedName>
        <fullName evidence="1">Uncharacterized protein</fullName>
    </submittedName>
</protein>
<dbReference type="Gene3D" id="3.80.10.10">
    <property type="entry name" value="Ribonuclease Inhibitor"/>
    <property type="match status" value="1"/>
</dbReference>
<keyword evidence="2" id="KW-1185">Reference proteome</keyword>
<accession>A0A835YUX2</accession>
<organism evidence="1 2">
    <name type="scientific">Tribonema minus</name>
    <dbReference type="NCBI Taxonomy" id="303371"/>
    <lineage>
        <taxon>Eukaryota</taxon>
        <taxon>Sar</taxon>
        <taxon>Stramenopiles</taxon>
        <taxon>Ochrophyta</taxon>
        <taxon>PX clade</taxon>
        <taxon>Xanthophyceae</taxon>
        <taxon>Tribonematales</taxon>
        <taxon>Tribonemataceae</taxon>
        <taxon>Tribonema</taxon>
    </lineage>
</organism>
<dbReference type="AlphaFoldDB" id="A0A835YUX2"/>
<dbReference type="Proteomes" id="UP000664859">
    <property type="component" value="Unassembled WGS sequence"/>
</dbReference>
<dbReference type="SUPFAM" id="SSF52058">
    <property type="entry name" value="L domain-like"/>
    <property type="match status" value="1"/>
</dbReference>
<dbReference type="InterPro" id="IPR032675">
    <property type="entry name" value="LRR_dom_sf"/>
</dbReference>
<comment type="caution">
    <text evidence="1">The sequence shown here is derived from an EMBL/GenBank/DDBJ whole genome shotgun (WGS) entry which is preliminary data.</text>
</comment>
<evidence type="ECO:0000313" key="2">
    <source>
        <dbReference type="Proteomes" id="UP000664859"/>
    </source>
</evidence>